<dbReference type="InterPro" id="IPR036390">
    <property type="entry name" value="WH_DNA-bd_sf"/>
</dbReference>
<dbReference type="SUPFAM" id="SSF46785">
    <property type="entry name" value="Winged helix' DNA-binding domain"/>
    <property type="match status" value="1"/>
</dbReference>
<reference evidence="2 3" key="1">
    <citation type="submission" date="2018-04" db="EMBL/GenBank/DDBJ databases">
        <title>Cupriavidus necator CR12 genome sequencing and assembly.</title>
        <authorList>
            <person name="Ben Fekih I."/>
            <person name="Mazhar H.S."/>
            <person name="Bello S.K."/>
            <person name="Rensing C."/>
        </authorList>
    </citation>
    <scope>NUCLEOTIDE SEQUENCE [LARGE SCALE GENOMIC DNA]</scope>
    <source>
        <strain evidence="2 3">CR12</strain>
    </source>
</reference>
<dbReference type="CDD" id="cd00090">
    <property type="entry name" value="HTH_ARSR"/>
    <property type="match status" value="1"/>
</dbReference>
<evidence type="ECO:0000313" key="2">
    <source>
        <dbReference type="EMBL" id="RCJ05552.1"/>
    </source>
</evidence>
<dbReference type="GO" id="GO:0003700">
    <property type="term" value="F:DNA-binding transcription factor activity"/>
    <property type="evidence" value="ECO:0007669"/>
    <property type="project" value="InterPro"/>
</dbReference>
<dbReference type="InterPro" id="IPR011991">
    <property type="entry name" value="ArsR-like_HTH"/>
</dbReference>
<dbReference type="InterPro" id="IPR036388">
    <property type="entry name" value="WH-like_DNA-bd_sf"/>
</dbReference>
<dbReference type="SMART" id="SM00418">
    <property type="entry name" value="HTH_ARSR"/>
    <property type="match status" value="1"/>
</dbReference>
<dbReference type="Pfam" id="PF12840">
    <property type="entry name" value="HTH_20"/>
    <property type="match status" value="1"/>
</dbReference>
<dbReference type="EMBL" id="QDHA01000070">
    <property type="protein sequence ID" value="RCJ05552.1"/>
    <property type="molecule type" value="Genomic_DNA"/>
</dbReference>
<dbReference type="AlphaFoldDB" id="A0A367PCE7"/>
<accession>A0A367PCE7</accession>
<dbReference type="RefSeq" id="WP_114134436.1">
    <property type="nucleotide sequence ID" value="NZ_CP068435.1"/>
</dbReference>
<comment type="caution">
    <text evidence="2">The sequence shown here is derived from an EMBL/GenBank/DDBJ whole genome shotgun (WGS) entry which is preliminary data.</text>
</comment>
<dbReference type="PANTHER" id="PTHR38600">
    <property type="entry name" value="TRANSCRIPTIONAL REGULATORY PROTEIN"/>
    <property type="match status" value="1"/>
</dbReference>
<proteinExistence type="predicted"/>
<dbReference type="NCBIfam" id="NF033788">
    <property type="entry name" value="HTH_metalloreg"/>
    <property type="match status" value="1"/>
</dbReference>
<evidence type="ECO:0000259" key="1">
    <source>
        <dbReference type="PROSITE" id="PS50987"/>
    </source>
</evidence>
<name>A0A367PCE7_CUPNE</name>
<dbReference type="Gene3D" id="1.10.10.10">
    <property type="entry name" value="Winged helix-like DNA-binding domain superfamily/Winged helix DNA-binding domain"/>
    <property type="match status" value="1"/>
</dbReference>
<dbReference type="PRINTS" id="PR00778">
    <property type="entry name" value="HTHARSR"/>
</dbReference>
<dbReference type="PROSITE" id="PS50987">
    <property type="entry name" value="HTH_ARSR_2"/>
    <property type="match status" value="1"/>
</dbReference>
<dbReference type="InterPro" id="IPR001845">
    <property type="entry name" value="HTH_ArsR_DNA-bd_dom"/>
</dbReference>
<feature type="domain" description="HTH arsR-type" evidence="1">
    <location>
        <begin position="12"/>
        <end position="106"/>
    </location>
</feature>
<dbReference type="PANTHER" id="PTHR38600:SF2">
    <property type="entry name" value="SLL0088 PROTEIN"/>
    <property type="match status" value="1"/>
</dbReference>
<evidence type="ECO:0000313" key="3">
    <source>
        <dbReference type="Proteomes" id="UP000253501"/>
    </source>
</evidence>
<protein>
    <submittedName>
        <fullName evidence="2">Transcriptional regulator</fullName>
    </submittedName>
</protein>
<organism evidence="2 3">
    <name type="scientific">Cupriavidus necator</name>
    <name type="common">Alcaligenes eutrophus</name>
    <name type="synonym">Ralstonia eutropha</name>
    <dbReference type="NCBI Taxonomy" id="106590"/>
    <lineage>
        <taxon>Bacteria</taxon>
        <taxon>Pseudomonadati</taxon>
        <taxon>Pseudomonadota</taxon>
        <taxon>Betaproteobacteria</taxon>
        <taxon>Burkholderiales</taxon>
        <taxon>Burkholderiaceae</taxon>
        <taxon>Cupriavidus</taxon>
    </lineage>
</organism>
<sequence length="134" mass="14988">MANHCAEFADVSQAVDISPLSDVFYALADPTRRAIVSVLGRGPETVSALAAPFTMALPSFMKHLQVLERSGLIRSRKTGRVRTCELVPQPLSDAQQWLADQRAMWEARTDRLAAFVEALHQEEQSDAERKRRQP</sequence>
<dbReference type="Proteomes" id="UP000253501">
    <property type="component" value="Unassembled WGS sequence"/>
</dbReference>
<gene>
    <name evidence="2" type="ORF">DDK22_26080</name>
</gene>